<dbReference type="PANTHER" id="PTHR24652">
    <property type="entry name" value="LOW-DENSITY LIPOPROTEIN RECEPTOR CLASS A DOMAIN-CONTAINING PROTEIN 2"/>
    <property type="match status" value="1"/>
</dbReference>
<dbReference type="SMART" id="SM00192">
    <property type="entry name" value="LDLa"/>
    <property type="match status" value="2"/>
</dbReference>
<evidence type="ECO:0000256" key="4">
    <source>
        <dbReference type="SAM" id="SignalP"/>
    </source>
</evidence>
<reference evidence="6 7" key="1">
    <citation type="journal article" date="2023" name="Sci. Data">
        <title>Genome assembly of the Korean intertidal mud-creeper Batillaria attramentaria.</title>
        <authorList>
            <person name="Patra A.K."/>
            <person name="Ho P.T."/>
            <person name="Jun S."/>
            <person name="Lee S.J."/>
            <person name="Kim Y."/>
            <person name="Won Y.J."/>
        </authorList>
    </citation>
    <scope>NUCLEOTIDE SEQUENCE [LARGE SCALE GENOMIC DNA]</scope>
    <source>
        <strain evidence="6">Wonlab-2016</strain>
    </source>
</reference>
<keyword evidence="1" id="KW-1015">Disulfide bond</keyword>
<feature type="transmembrane region" description="Helical" evidence="3">
    <location>
        <begin position="488"/>
        <end position="509"/>
    </location>
</feature>
<dbReference type="CDD" id="cd00112">
    <property type="entry name" value="LDLa"/>
    <property type="match status" value="2"/>
</dbReference>
<dbReference type="InterPro" id="IPR042333">
    <property type="entry name" value="LRAD2/Mig-13-like"/>
</dbReference>
<keyword evidence="3" id="KW-0812">Transmembrane</keyword>
<keyword evidence="3" id="KW-0472">Membrane</keyword>
<evidence type="ECO:0000256" key="3">
    <source>
        <dbReference type="SAM" id="Phobius"/>
    </source>
</evidence>
<keyword evidence="4" id="KW-0732">Signal</keyword>
<dbReference type="InterPro" id="IPR000859">
    <property type="entry name" value="CUB_dom"/>
</dbReference>
<feature type="non-terminal residue" evidence="6">
    <location>
        <position position="521"/>
    </location>
</feature>
<evidence type="ECO:0000313" key="7">
    <source>
        <dbReference type="Proteomes" id="UP001519460"/>
    </source>
</evidence>
<proteinExistence type="predicted"/>
<feature type="transmembrane region" description="Helical" evidence="3">
    <location>
        <begin position="207"/>
        <end position="228"/>
    </location>
</feature>
<evidence type="ECO:0000256" key="2">
    <source>
        <dbReference type="PROSITE-ProRule" id="PRU00059"/>
    </source>
</evidence>
<feature type="signal peptide" evidence="4">
    <location>
        <begin position="1"/>
        <end position="22"/>
    </location>
</feature>
<dbReference type="Gene3D" id="4.10.400.10">
    <property type="entry name" value="Low-density Lipoprotein Receptor"/>
    <property type="match status" value="1"/>
</dbReference>
<dbReference type="Proteomes" id="UP001519460">
    <property type="component" value="Unassembled WGS sequence"/>
</dbReference>
<accession>A0ABD0LYH6</accession>
<organism evidence="6 7">
    <name type="scientific">Batillaria attramentaria</name>
    <dbReference type="NCBI Taxonomy" id="370345"/>
    <lineage>
        <taxon>Eukaryota</taxon>
        <taxon>Metazoa</taxon>
        <taxon>Spiralia</taxon>
        <taxon>Lophotrochozoa</taxon>
        <taxon>Mollusca</taxon>
        <taxon>Gastropoda</taxon>
        <taxon>Caenogastropoda</taxon>
        <taxon>Sorbeoconcha</taxon>
        <taxon>Cerithioidea</taxon>
        <taxon>Batillariidae</taxon>
        <taxon>Batillaria</taxon>
    </lineage>
</organism>
<comment type="caution">
    <text evidence="2">Lacks conserved residue(s) required for the propagation of feature annotation.</text>
</comment>
<dbReference type="EMBL" id="JACVVK020000014">
    <property type="protein sequence ID" value="KAK7504595.1"/>
    <property type="molecule type" value="Genomic_DNA"/>
</dbReference>
<sequence>MKAGFAVYLSLLILTVSSLARGDPAEYVLTDYCGETIYVDSAALLTINGYWDYSYDCAVTIKATHAETDNQVRLELLSFQADCTSNWVDLYNGNTFYRTLQSLNADMLNIAERMCGQRTWSTMYLTDYDTLQVKIFASNDWVTPVTATMLATSTSGTYSGDDFICDNDLYVDESLQCDGYNNCGDWSDENSDLCGDDDDTDDYSPEVIVIAGVVVGSFLFILLVIVIVGKRLRRRRQIDEVARQTAISRPDYPPSYGSINGGYMPPPPPYNAEVMPPPPALQRATQPSRAAPQFPSVSFVFKVLISGCDTGTGEAVDPLKDDLSSYCSKNLTIYPSAVLKLNESRNNTICRVDVRAGHAQTNNQVRLELMSLNCVSGGNWVQLYTITKGHIQMKLSGRLCGNITESFMYLTSTDTLRIEIHTGVMRGRSLSAGMLATSTSMVRSSGDFKCDDNWYIDETLECDGYYNCDDWSDEDEDLCDIWTHDASIIIGVSVNCIVVVVVVIAVLIWTRHRRRRNEQAD</sequence>
<dbReference type="AlphaFoldDB" id="A0ABD0LYH6"/>
<keyword evidence="7" id="KW-1185">Reference proteome</keyword>
<dbReference type="InterPro" id="IPR002172">
    <property type="entry name" value="LDrepeatLR_classA_rpt"/>
</dbReference>
<evidence type="ECO:0000313" key="6">
    <source>
        <dbReference type="EMBL" id="KAK7504595.1"/>
    </source>
</evidence>
<feature type="chain" id="PRO_5044881067" description="CUB domain-containing protein" evidence="4">
    <location>
        <begin position="23"/>
        <end position="521"/>
    </location>
</feature>
<dbReference type="InterPro" id="IPR036055">
    <property type="entry name" value="LDL_receptor-like_sf"/>
</dbReference>
<evidence type="ECO:0000256" key="1">
    <source>
        <dbReference type="ARBA" id="ARBA00023157"/>
    </source>
</evidence>
<dbReference type="PROSITE" id="PS01180">
    <property type="entry name" value="CUB"/>
    <property type="match status" value="1"/>
</dbReference>
<comment type="caution">
    <text evidence="6">The sequence shown here is derived from an EMBL/GenBank/DDBJ whole genome shotgun (WGS) entry which is preliminary data.</text>
</comment>
<protein>
    <recommendedName>
        <fullName evidence="5">CUB domain-containing protein</fullName>
    </recommendedName>
</protein>
<dbReference type="PANTHER" id="PTHR24652:SF67">
    <property type="entry name" value="LOW-DENSITY LIPOPROTEIN RECEPTOR CLASS A DOMAIN-CONTAINING PROTEIN 2"/>
    <property type="match status" value="1"/>
</dbReference>
<feature type="domain" description="CUB" evidence="5">
    <location>
        <begin position="33"/>
        <end position="152"/>
    </location>
</feature>
<dbReference type="SUPFAM" id="SSF57424">
    <property type="entry name" value="LDL receptor-like module"/>
    <property type="match status" value="2"/>
</dbReference>
<dbReference type="Gene3D" id="2.60.120.290">
    <property type="entry name" value="Spermadhesin, CUB domain"/>
    <property type="match status" value="1"/>
</dbReference>
<keyword evidence="3" id="KW-1133">Transmembrane helix</keyword>
<name>A0ABD0LYH6_9CAEN</name>
<gene>
    <name evidence="6" type="ORF">BaRGS_00004081</name>
</gene>
<evidence type="ECO:0000259" key="5">
    <source>
        <dbReference type="PROSITE" id="PS01180"/>
    </source>
</evidence>
<dbReference type="InterPro" id="IPR035914">
    <property type="entry name" value="Sperma_CUB_dom_sf"/>
</dbReference>